<sequence>HYSLAAPHQLCSGIHPAIHPGRRRPRVPGLTGVPFGHGAEGAQGRGGARRRRRRRRELRLRPLRHRRRQRRRSRLPHRRGLRGQGCDLRAPVPPHQLRVAGRPRRDVSAQSRATFPSLHLCRWNYVSESFYLCVLAAFRCVIRGCVPKKILVYGASFRGEFDVSGLVLPSYMQANCVVVVVVVVSTTIHV</sequence>
<protein>
    <submittedName>
        <fullName evidence="2">Predicted protein</fullName>
    </submittedName>
</protein>
<evidence type="ECO:0000256" key="1">
    <source>
        <dbReference type="SAM" id="MobiDB-lite"/>
    </source>
</evidence>
<dbReference type="ExpressionAtlas" id="F2DDA7">
    <property type="expression patterns" value="baseline"/>
</dbReference>
<feature type="non-terminal residue" evidence="2">
    <location>
        <position position="1"/>
    </location>
</feature>
<feature type="region of interest" description="Disordered" evidence="1">
    <location>
        <begin position="15"/>
        <end position="94"/>
    </location>
</feature>
<accession>F2DDA7</accession>
<name>F2DDA7_HORVV</name>
<feature type="compositionally biased region" description="Basic residues" evidence="1">
    <location>
        <begin position="47"/>
        <end position="81"/>
    </location>
</feature>
<evidence type="ECO:0000313" key="2">
    <source>
        <dbReference type="EMBL" id="BAJ93078.1"/>
    </source>
</evidence>
<reference evidence="2" key="1">
    <citation type="journal article" date="2011" name="Plant Physiol.">
        <title>Comprehensive sequence analysis of 24,783 barley full-length cDNAs derived from 12 clone libraries.</title>
        <authorList>
            <person name="Matsumoto T."/>
            <person name="Tanaka T."/>
            <person name="Sakai H."/>
            <person name="Amano N."/>
            <person name="Kanamori H."/>
            <person name="Kurita K."/>
            <person name="Kikuta A."/>
            <person name="Kamiya K."/>
            <person name="Yamamoto M."/>
            <person name="Ikawa H."/>
            <person name="Fujii N."/>
            <person name="Hori K."/>
            <person name="Itoh T."/>
            <person name="Sato K."/>
        </authorList>
    </citation>
    <scope>NUCLEOTIDE SEQUENCE</scope>
</reference>
<proteinExistence type="evidence at transcript level"/>
<dbReference type="AlphaFoldDB" id="F2DDA7"/>
<dbReference type="EMBL" id="AK361874">
    <property type="protein sequence ID" value="BAJ93078.1"/>
    <property type="molecule type" value="mRNA"/>
</dbReference>
<organism evidence="2">
    <name type="scientific">Hordeum vulgare subsp. vulgare</name>
    <name type="common">Domesticated barley</name>
    <dbReference type="NCBI Taxonomy" id="112509"/>
    <lineage>
        <taxon>Eukaryota</taxon>
        <taxon>Viridiplantae</taxon>
        <taxon>Streptophyta</taxon>
        <taxon>Embryophyta</taxon>
        <taxon>Tracheophyta</taxon>
        <taxon>Spermatophyta</taxon>
        <taxon>Magnoliopsida</taxon>
        <taxon>Liliopsida</taxon>
        <taxon>Poales</taxon>
        <taxon>Poaceae</taxon>
        <taxon>BOP clade</taxon>
        <taxon>Pooideae</taxon>
        <taxon>Triticodae</taxon>
        <taxon>Triticeae</taxon>
        <taxon>Hordeinae</taxon>
        <taxon>Hordeum</taxon>
    </lineage>
</organism>